<evidence type="ECO:0000256" key="12">
    <source>
        <dbReference type="ARBA" id="ARBA00043264"/>
    </source>
</evidence>
<evidence type="ECO:0000256" key="16">
    <source>
        <dbReference type="SAM" id="Phobius"/>
    </source>
</evidence>
<comment type="subcellular location">
    <subcellularLocation>
        <location evidence="1">Cell membrane</location>
        <topology evidence="1">Multi-pass membrane protein</topology>
    </subcellularLocation>
</comment>
<evidence type="ECO:0000256" key="11">
    <source>
        <dbReference type="ARBA" id="ARBA00023136"/>
    </source>
</evidence>
<dbReference type="PROSITE" id="PS50893">
    <property type="entry name" value="ABC_TRANSPORTER_2"/>
    <property type="match status" value="1"/>
</dbReference>
<dbReference type="SUPFAM" id="SSF90123">
    <property type="entry name" value="ABC transporter transmembrane region"/>
    <property type="match status" value="1"/>
</dbReference>
<dbReference type="Pfam" id="PF00005">
    <property type="entry name" value="ABC_tran"/>
    <property type="match status" value="1"/>
</dbReference>
<evidence type="ECO:0000313" key="21">
    <source>
        <dbReference type="Proteomes" id="UP000256838"/>
    </source>
</evidence>
<dbReference type="GO" id="GO:0034040">
    <property type="term" value="F:ATPase-coupled lipid transmembrane transporter activity"/>
    <property type="evidence" value="ECO:0007669"/>
    <property type="project" value="TreeGrafter"/>
</dbReference>
<evidence type="ECO:0000256" key="15">
    <source>
        <dbReference type="ARBA" id="ARBA00072252"/>
    </source>
</evidence>
<dbReference type="InterPro" id="IPR005074">
    <property type="entry name" value="Peptidase_C39"/>
</dbReference>
<keyword evidence="10 16" id="KW-1133">Transmembrane helix</keyword>
<keyword evidence="7" id="KW-0547">Nucleotide-binding</keyword>
<dbReference type="EMBL" id="QRGA01000019">
    <property type="protein sequence ID" value="RDU95492.1"/>
    <property type="molecule type" value="Genomic_DNA"/>
</dbReference>
<proteinExistence type="inferred from homology"/>
<comment type="similarity">
    <text evidence="14">Belongs to the ABC transporter superfamily. Cyclolysin exporter (TC 3.A.1.109.2) family.</text>
</comment>
<name>A0A3D8JRS7_9BURK</name>
<sequence length="742" mass="80006">MPLRSFLASCANLRGPGNTADAAARVRTPTVLQMEAVECGAAALGIVLGFHEKYVPLEELRIACGVSRDGAKASSVVKAARTYGLTARGARLEIADLRKQKLPAILFWNFNHFVVLEGFGKRGVYLNDPAGGPRQVTYEAFEKAFTGVTLLFDRGPDFVPSGRMPGILKALVVRLSHVKSALWFVMLASLALVVPGVLVPVFSKVFVDNYLIGRMNGWIKPLLIGMAGTAAVRGVLTWLQQKYLLRLETHLSVTGSSTFFWHILRLPLEFFSQRHAGDISQRVEANDRVAQLLSGELATNAVNTVMLVFYLAVMLTYDWSLTLVGVALTALNLIALKAIDRLRTDGNMLLLQDRGKLMAATIGGIQTIETIKASGAENDFFARWTGYRAKVNNTEQRLEFHTRLLSALPGLLNALIGVAVLGLGGAQVIAGAMSIGTLVAFQSLMTSLTTPVSKLMTLAGKYQEAKGDMARLSDVMRYPMDRDFAEPTQATPATDTTATAHAKLRGHLELRNISFGYSRLEPALIEDFNLSLAPGRRVALVGGSGSGKSTVARIVLGLNHPWSGEVLFDGVPRHQVPRPVLVGSLAGVEQEPYLFEGSVRDNLTLWDSTLPQADMIQAARDALIHDAIVGRPDGYDSGVGEAGAGFSGGQIQRLDIARALAAGPRILVLDEATSALDPLTEMTIDANIRARGCACLIIAHRLSTVRDADEIIVMEHGRIVERGTHEALLAGNGAYSKLIRSA</sequence>
<dbReference type="PROSITE" id="PS00211">
    <property type="entry name" value="ABC_TRANSPORTER_1"/>
    <property type="match status" value="1"/>
</dbReference>
<feature type="transmembrane region" description="Helical" evidence="16">
    <location>
        <begin position="222"/>
        <end position="239"/>
    </location>
</feature>
<keyword evidence="3" id="KW-1003">Cell membrane</keyword>
<accession>A0A3D8JRS7</accession>
<dbReference type="GO" id="GO:0043213">
    <property type="term" value="P:bacteriocin transport"/>
    <property type="evidence" value="ECO:0007669"/>
    <property type="project" value="UniProtKB-KW"/>
</dbReference>
<evidence type="ECO:0000256" key="2">
    <source>
        <dbReference type="ARBA" id="ARBA00022448"/>
    </source>
</evidence>
<dbReference type="InterPro" id="IPR022514">
    <property type="entry name" value="NHPM_micro_ABC1"/>
</dbReference>
<organism evidence="20 21">
    <name type="scientific">Trinickia dinghuensis</name>
    <dbReference type="NCBI Taxonomy" id="2291023"/>
    <lineage>
        <taxon>Bacteria</taxon>
        <taxon>Pseudomonadati</taxon>
        <taxon>Pseudomonadota</taxon>
        <taxon>Betaproteobacteria</taxon>
        <taxon>Burkholderiales</taxon>
        <taxon>Burkholderiaceae</taxon>
        <taxon>Trinickia</taxon>
    </lineage>
</organism>
<dbReference type="PANTHER" id="PTHR24221">
    <property type="entry name" value="ATP-BINDING CASSETTE SUB-FAMILY B"/>
    <property type="match status" value="1"/>
</dbReference>
<evidence type="ECO:0000256" key="9">
    <source>
        <dbReference type="ARBA" id="ARBA00022927"/>
    </source>
</evidence>
<dbReference type="GO" id="GO:0005886">
    <property type="term" value="C:plasma membrane"/>
    <property type="evidence" value="ECO:0007669"/>
    <property type="project" value="UniProtKB-SubCell"/>
</dbReference>
<keyword evidence="6" id="KW-0204">Cytolysis</keyword>
<evidence type="ECO:0000256" key="13">
    <source>
        <dbReference type="ARBA" id="ARBA00055355"/>
    </source>
</evidence>
<dbReference type="FunFam" id="3.40.50.300:FF:000299">
    <property type="entry name" value="ABC transporter ATP-binding protein/permease"/>
    <property type="match status" value="1"/>
</dbReference>
<gene>
    <name evidence="20" type="ORF">DWV00_28415</name>
</gene>
<dbReference type="InterPro" id="IPR011527">
    <property type="entry name" value="ABC1_TM_dom"/>
</dbReference>
<dbReference type="InterPro" id="IPR003593">
    <property type="entry name" value="AAA+_ATPase"/>
</dbReference>
<dbReference type="Pfam" id="PF03412">
    <property type="entry name" value="Peptidase_C39"/>
    <property type="match status" value="1"/>
</dbReference>
<protein>
    <recommendedName>
        <fullName evidence="15">Cyclolysin secretion/processing ATP-binding protein CyaB</fullName>
    </recommendedName>
</protein>
<feature type="transmembrane region" description="Helical" evidence="16">
    <location>
        <begin position="292"/>
        <end position="313"/>
    </location>
</feature>
<dbReference type="PROSITE" id="PS50990">
    <property type="entry name" value="PEPTIDASE_C39"/>
    <property type="match status" value="1"/>
</dbReference>
<dbReference type="Gene3D" id="3.90.70.10">
    <property type="entry name" value="Cysteine proteinases"/>
    <property type="match status" value="1"/>
</dbReference>
<dbReference type="GO" id="GO:0008233">
    <property type="term" value="F:peptidase activity"/>
    <property type="evidence" value="ECO:0007669"/>
    <property type="project" value="InterPro"/>
</dbReference>
<feature type="domain" description="ABC transmembrane type-1" evidence="18">
    <location>
        <begin position="183"/>
        <end position="464"/>
    </location>
</feature>
<dbReference type="GO" id="GO:0005524">
    <property type="term" value="F:ATP binding"/>
    <property type="evidence" value="ECO:0007669"/>
    <property type="project" value="UniProtKB-KW"/>
</dbReference>
<dbReference type="InterPro" id="IPR017871">
    <property type="entry name" value="ABC_transporter-like_CS"/>
</dbReference>
<dbReference type="PROSITE" id="PS50929">
    <property type="entry name" value="ABC_TM1F"/>
    <property type="match status" value="1"/>
</dbReference>
<evidence type="ECO:0000313" key="20">
    <source>
        <dbReference type="EMBL" id="RDU95492.1"/>
    </source>
</evidence>
<keyword evidence="5 16" id="KW-0812">Transmembrane</keyword>
<evidence type="ECO:0000256" key="3">
    <source>
        <dbReference type="ARBA" id="ARBA00022475"/>
    </source>
</evidence>
<keyword evidence="4" id="KW-0997">Cell inner membrane</keyword>
<dbReference type="GO" id="GO:0006508">
    <property type="term" value="P:proteolysis"/>
    <property type="evidence" value="ECO:0007669"/>
    <property type="project" value="InterPro"/>
</dbReference>
<evidence type="ECO:0000259" key="17">
    <source>
        <dbReference type="PROSITE" id="PS50893"/>
    </source>
</evidence>
<dbReference type="SUPFAM" id="SSF52540">
    <property type="entry name" value="P-loop containing nucleoside triphosphate hydrolases"/>
    <property type="match status" value="1"/>
</dbReference>
<dbReference type="RefSeq" id="WP_115536949.1">
    <property type="nucleotide sequence ID" value="NZ_QRGA01000019.1"/>
</dbReference>
<keyword evidence="12" id="KW-0080">Bacteriocin transport</keyword>
<dbReference type="AlphaFoldDB" id="A0A3D8JRS7"/>
<dbReference type="Gene3D" id="3.40.50.300">
    <property type="entry name" value="P-loop containing nucleotide triphosphate hydrolases"/>
    <property type="match status" value="1"/>
</dbReference>
<evidence type="ECO:0000256" key="10">
    <source>
        <dbReference type="ARBA" id="ARBA00022989"/>
    </source>
</evidence>
<evidence type="ECO:0000256" key="14">
    <source>
        <dbReference type="ARBA" id="ARBA00061173"/>
    </source>
</evidence>
<dbReference type="CDD" id="cd18569">
    <property type="entry name" value="ABC_6TM_NHLM_bacteriocin"/>
    <property type="match status" value="1"/>
</dbReference>
<feature type="domain" description="ABC transporter" evidence="17">
    <location>
        <begin position="508"/>
        <end position="741"/>
    </location>
</feature>
<evidence type="ECO:0000256" key="1">
    <source>
        <dbReference type="ARBA" id="ARBA00004651"/>
    </source>
</evidence>
<feature type="transmembrane region" description="Helical" evidence="16">
    <location>
        <begin position="181"/>
        <end position="202"/>
    </location>
</feature>
<evidence type="ECO:0000256" key="7">
    <source>
        <dbReference type="ARBA" id="ARBA00022741"/>
    </source>
</evidence>
<feature type="domain" description="Peptidase C39" evidence="19">
    <location>
        <begin position="33"/>
        <end position="152"/>
    </location>
</feature>
<dbReference type="InterPro" id="IPR036640">
    <property type="entry name" value="ABC1_TM_sf"/>
</dbReference>
<keyword evidence="11 16" id="KW-0472">Membrane</keyword>
<dbReference type="GO" id="GO:0015031">
    <property type="term" value="P:protein transport"/>
    <property type="evidence" value="ECO:0007669"/>
    <property type="project" value="UniProtKB-KW"/>
</dbReference>
<dbReference type="PANTHER" id="PTHR24221:SF654">
    <property type="entry name" value="ATP-BINDING CASSETTE SUB-FAMILY B MEMBER 6"/>
    <property type="match status" value="1"/>
</dbReference>
<dbReference type="SMART" id="SM00382">
    <property type="entry name" value="AAA"/>
    <property type="match status" value="1"/>
</dbReference>
<reference evidence="20 21" key="1">
    <citation type="submission" date="2018-08" db="EMBL/GenBank/DDBJ databases">
        <title>Paraburkholderia sp. DHOM06 isolated from forest soil.</title>
        <authorList>
            <person name="Gao Z.-H."/>
            <person name="Qiu L.-H."/>
        </authorList>
    </citation>
    <scope>NUCLEOTIDE SEQUENCE [LARGE SCALE GENOMIC DNA]</scope>
    <source>
        <strain evidence="20 21">DHOM06</strain>
    </source>
</reference>
<keyword evidence="21" id="KW-1185">Reference proteome</keyword>
<dbReference type="Gene3D" id="1.20.1560.10">
    <property type="entry name" value="ABC transporter type 1, transmembrane domain"/>
    <property type="match status" value="1"/>
</dbReference>
<keyword evidence="9" id="KW-0653">Protein transport</keyword>
<dbReference type="InterPro" id="IPR003439">
    <property type="entry name" value="ABC_transporter-like_ATP-bd"/>
</dbReference>
<evidence type="ECO:0000259" key="18">
    <source>
        <dbReference type="PROSITE" id="PS50929"/>
    </source>
</evidence>
<comment type="function">
    <text evidence="13">Involved in the export of calmodulin-sensitive adenylate cyclase-hemolysin (cyclolysin).</text>
</comment>
<dbReference type="OrthoDB" id="8554730at2"/>
<dbReference type="Proteomes" id="UP000256838">
    <property type="component" value="Unassembled WGS sequence"/>
</dbReference>
<dbReference type="NCBIfam" id="TIGR03796">
    <property type="entry name" value="NHLM_micro_ABC1"/>
    <property type="match status" value="1"/>
</dbReference>
<dbReference type="GO" id="GO:0140359">
    <property type="term" value="F:ABC-type transporter activity"/>
    <property type="evidence" value="ECO:0007669"/>
    <property type="project" value="InterPro"/>
</dbReference>
<dbReference type="InterPro" id="IPR027417">
    <property type="entry name" value="P-loop_NTPase"/>
</dbReference>
<keyword evidence="8" id="KW-0067">ATP-binding</keyword>
<dbReference type="GO" id="GO:0031640">
    <property type="term" value="P:killing of cells of another organism"/>
    <property type="evidence" value="ECO:0007669"/>
    <property type="project" value="UniProtKB-KW"/>
</dbReference>
<dbReference type="GO" id="GO:0016887">
    <property type="term" value="F:ATP hydrolysis activity"/>
    <property type="evidence" value="ECO:0007669"/>
    <property type="project" value="InterPro"/>
</dbReference>
<dbReference type="Pfam" id="PF00664">
    <property type="entry name" value="ABC_membrane"/>
    <property type="match status" value="1"/>
</dbReference>
<feature type="transmembrane region" description="Helical" evidence="16">
    <location>
        <begin position="319"/>
        <end position="339"/>
    </location>
</feature>
<keyword evidence="6" id="KW-0354">Hemolysis</keyword>
<evidence type="ECO:0000259" key="19">
    <source>
        <dbReference type="PROSITE" id="PS50990"/>
    </source>
</evidence>
<evidence type="ECO:0000256" key="6">
    <source>
        <dbReference type="ARBA" id="ARBA00022735"/>
    </source>
</evidence>
<evidence type="ECO:0000256" key="5">
    <source>
        <dbReference type="ARBA" id="ARBA00022692"/>
    </source>
</evidence>
<dbReference type="InterPro" id="IPR039421">
    <property type="entry name" value="Type_1_exporter"/>
</dbReference>
<evidence type="ECO:0000256" key="8">
    <source>
        <dbReference type="ARBA" id="ARBA00022840"/>
    </source>
</evidence>
<keyword evidence="2" id="KW-0813">Transport</keyword>
<comment type="caution">
    <text evidence="20">The sequence shown here is derived from an EMBL/GenBank/DDBJ whole genome shotgun (WGS) entry which is preliminary data.</text>
</comment>
<feature type="transmembrane region" description="Helical" evidence="16">
    <location>
        <begin position="404"/>
        <end position="423"/>
    </location>
</feature>
<evidence type="ECO:0000256" key="4">
    <source>
        <dbReference type="ARBA" id="ARBA00022519"/>
    </source>
</evidence>